<dbReference type="Pfam" id="PF13898">
    <property type="entry name" value="MINDY-3_4_CD"/>
    <property type="match status" value="1"/>
</dbReference>
<reference evidence="11" key="2">
    <citation type="submission" date="2025-09" db="UniProtKB">
        <authorList>
            <consortium name="Ensembl"/>
        </authorList>
    </citation>
    <scope>IDENTIFICATION</scope>
</reference>
<evidence type="ECO:0000313" key="12">
    <source>
        <dbReference type="Proteomes" id="UP000261420"/>
    </source>
</evidence>
<keyword evidence="12" id="KW-1185">Reference proteome</keyword>
<dbReference type="GeneTree" id="ENSGT00940000159600"/>
<accession>A0A3B4TBE1</accession>
<dbReference type="InterPro" id="IPR059022">
    <property type="entry name" value="MINDY4_N"/>
</dbReference>
<feature type="region of interest" description="Disordered" evidence="9">
    <location>
        <begin position="186"/>
        <end position="265"/>
    </location>
</feature>
<dbReference type="Proteomes" id="UP000261420">
    <property type="component" value="Unplaced"/>
</dbReference>
<name>A0A3B4TBE1_SERDU</name>
<dbReference type="EC" id="3.4.19.12" evidence="8"/>
<dbReference type="InterPro" id="IPR039785">
    <property type="entry name" value="MINY3/4"/>
</dbReference>
<dbReference type="Pfam" id="PF26038">
    <property type="entry name" value="Dimer_MINDY4_N"/>
    <property type="match status" value="1"/>
</dbReference>
<evidence type="ECO:0000313" key="11">
    <source>
        <dbReference type="Ensembl" id="ENSSDUP00000003426.1"/>
    </source>
</evidence>
<evidence type="ECO:0000256" key="3">
    <source>
        <dbReference type="ARBA" id="ARBA00022670"/>
    </source>
</evidence>
<comment type="function">
    <text evidence="7">Probable hydrolase that can remove 'Lys-48'-linked conjugated ubiquitin from proteins.</text>
</comment>
<dbReference type="AlphaFoldDB" id="A0A3B4TBE1"/>
<evidence type="ECO:0000256" key="8">
    <source>
        <dbReference type="RuleBase" id="RU367088"/>
    </source>
</evidence>
<keyword evidence="6 8" id="KW-0788">Thiol protease</keyword>
<feature type="compositionally biased region" description="Basic and acidic residues" evidence="9">
    <location>
        <begin position="82"/>
        <end position="93"/>
    </location>
</feature>
<organism evidence="11 12">
    <name type="scientific">Seriola dumerili</name>
    <name type="common">Greater amberjack</name>
    <name type="synonym">Caranx dumerili</name>
    <dbReference type="NCBI Taxonomy" id="41447"/>
    <lineage>
        <taxon>Eukaryota</taxon>
        <taxon>Metazoa</taxon>
        <taxon>Chordata</taxon>
        <taxon>Craniata</taxon>
        <taxon>Vertebrata</taxon>
        <taxon>Euteleostomi</taxon>
        <taxon>Actinopterygii</taxon>
        <taxon>Neopterygii</taxon>
        <taxon>Teleostei</taxon>
        <taxon>Neoteleostei</taxon>
        <taxon>Acanthomorphata</taxon>
        <taxon>Carangaria</taxon>
        <taxon>Carangiformes</taxon>
        <taxon>Carangidae</taxon>
        <taxon>Seriola</taxon>
    </lineage>
</organism>
<keyword evidence="4 8" id="KW-0833">Ubl conjugation pathway</keyword>
<evidence type="ECO:0000256" key="1">
    <source>
        <dbReference type="ARBA" id="ARBA00000707"/>
    </source>
</evidence>
<dbReference type="SMART" id="SM01174">
    <property type="entry name" value="DUF4205"/>
    <property type="match status" value="1"/>
</dbReference>
<reference evidence="11" key="1">
    <citation type="submission" date="2025-08" db="UniProtKB">
        <authorList>
            <consortium name="Ensembl"/>
        </authorList>
    </citation>
    <scope>IDENTIFICATION</scope>
</reference>
<evidence type="ECO:0000256" key="5">
    <source>
        <dbReference type="ARBA" id="ARBA00022801"/>
    </source>
</evidence>
<feature type="region of interest" description="Disordered" evidence="9">
    <location>
        <begin position="80"/>
        <end position="114"/>
    </location>
</feature>
<keyword evidence="3 8" id="KW-0645">Protease</keyword>
<feature type="domain" description="Deubiquitinating enzyme MINDY-3/4 conserved" evidence="10">
    <location>
        <begin position="362"/>
        <end position="674"/>
    </location>
</feature>
<evidence type="ECO:0000256" key="6">
    <source>
        <dbReference type="ARBA" id="ARBA00022807"/>
    </source>
</evidence>
<dbReference type="GO" id="GO:0071108">
    <property type="term" value="P:protein K48-linked deubiquitination"/>
    <property type="evidence" value="ECO:0007669"/>
    <property type="project" value="InterPro"/>
</dbReference>
<evidence type="ECO:0000256" key="2">
    <source>
        <dbReference type="ARBA" id="ARBA00011074"/>
    </source>
</evidence>
<evidence type="ECO:0000256" key="4">
    <source>
        <dbReference type="ARBA" id="ARBA00022786"/>
    </source>
</evidence>
<feature type="compositionally biased region" description="Basic and acidic residues" evidence="9">
    <location>
        <begin position="241"/>
        <end position="252"/>
    </location>
</feature>
<dbReference type="GO" id="GO:0006508">
    <property type="term" value="P:proteolysis"/>
    <property type="evidence" value="ECO:0007669"/>
    <property type="project" value="UniProtKB-KW"/>
</dbReference>
<comment type="function">
    <text evidence="8">Hydrolase that can remove 'Lys-48'-linked conjugated ubiquitin from proteins.</text>
</comment>
<dbReference type="STRING" id="41447.ENSSDUP00000003426"/>
<dbReference type="Ensembl" id="ENSSDUT00000003503.1">
    <property type="protein sequence ID" value="ENSSDUP00000003426.1"/>
    <property type="gene ID" value="ENSSDUG00000002564.1"/>
</dbReference>
<dbReference type="GO" id="GO:0004843">
    <property type="term" value="F:cysteine-type deubiquitinase activity"/>
    <property type="evidence" value="ECO:0007669"/>
    <property type="project" value="UniProtKB-UniRule"/>
</dbReference>
<sequence length="745" mass="83391">MVVSVEEVSSSLVREYLSRKGLKRTIACMDEENPRTETSINNRSHLRQILNMDGLYRENKVQSSPLKTLLEIIVKHHISGPKNDKITSSDRDPQQSAPATSSLTSAVTPTAVNATKTEGSTGAFVISKPIKLRSDIRETSPSQPTYTSLLPETDSLSYNQTGCWAYQSGHHRSYPLLAPVQDNESFMRREPEKKTPITESTQRSRTNRIKRGMMAGPIASTPQESNKKRQSQRVEVPPQLLRKEEDHRRSRDGLATTGLHTKSLESSLTEMNCVGGRQELRSGEERMQSENSFEKVRQASLKTRKVKTRPNVADLDVSEMVLDDIDDDEEMQDLSKVSFQRTIAEHSYAGCPMDQHTAMELKMVLLGSSLNCFSIEWRNQGFTFSETHDLRYGIVQKKGGPCGVLASIQAFVLKKLLFENMENSNAGLQRLRPFSNTRRKCLVLAVAEILWRAGEEKQATIAISSGRNHFTPTGHYKSEGVLEKIKCFTVYNIKDLQLFLEQHIEQFETGGLGCILLTISAILSRSIEKIREDMDVPTTTLIAAHGYCTQELVNLLLCGRAVSNVFDNDMELDSGNGNMTLLKGIKGHCDVGLLSLFEHYNICKVGAYLKTPHYPIWVVCSESHFSVLFGLQRELLTNPGKGLEFDLYYYDGLANQQEEIRLTVCNKRFVHFLCIPGLLAFETDHHPGEAPGPAGGTPCDFSFSFSEGLIYPHGSLCPCPAYWLRTTSQLQSEPEQALSACSLYI</sequence>
<dbReference type="InterPro" id="IPR025257">
    <property type="entry name" value="MINDY-3/4_CD"/>
</dbReference>
<proteinExistence type="inferred from homology"/>
<dbReference type="PANTHER" id="PTHR12473">
    <property type="entry name" value="UBIQUITIN CARBOXYL-TERMINAL HYDROLASE MINDY-4-RELATED"/>
    <property type="match status" value="1"/>
</dbReference>
<protein>
    <recommendedName>
        <fullName evidence="8">Ubiquitin carboxyl-terminal hydrolase MINDY</fullName>
        <ecNumber evidence="8">3.4.19.12</ecNumber>
    </recommendedName>
</protein>
<dbReference type="GO" id="GO:1990380">
    <property type="term" value="F:K48-linked deubiquitinase activity"/>
    <property type="evidence" value="ECO:0007669"/>
    <property type="project" value="UniProtKB-UniRule"/>
</dbReference>
<comment type="catalytic activity">
    <reaction evidence="1 8">
        <text>Thiol-dependent hydrolysis of ester, thioester, amide, peptide and isopeptide bonds formed by the C-terminal Gly of ubiquitin (a 76-residue protein attached to proteins as an intracellular targeting signal).</text>
        <dbReference type="EC" id="3.4.19.12"/>
    </reaction>
</comment>
<comment type="similarity">
    <text evidence="2 8">Belongs to the MINDY deubiquitinase family. FAM188 subfamily.</text>
</comment>
<feature type="compositionally biased region" description="Basic and acidic residues" evidence="9">
    <location>
        <begin position="186"/>
        <end position="196"/>
    </location>
</feature>
<dbReference type="PANTHER" id="PTHR12473:SF8">
    <property type="entry name" value="UBIQUITIN CARBOXYL-TERMINAL HYDROLASE MINDY-4-RELATED"/>
    <property type="match status" value="1"/>
</dbReference>
<evidence type="ECO:0000259" key="10">
    <source>
        <dbReference type="SMART" id="SM01174"/>
    </source>
</evidence>
<evidence type="ECO:0000256" key="9">
    <source>
        <dbReference type="SAM" id="MobiDB-lite"/>
    </source>
</evidence>
<feature type="compositionally biased region" description="Polar residues" evidence="9">
    <location>
        <begin position="94"/>
        <end position="114"/>
    </location>
</feature>
<keyword evidence="5 8" id="KW-0378">Hydrolase</keyword>
<evidence type="ECO:0000256" key="7">
    <source>
        <dbReference type="ARBA" id="ARBA00037630"/>
    </source>
</evidence>